<evidence type="ECO:0000256" key="1">
    <source>
        <dbReference type="SAM" id="SignalP"/>
    </source>
</evidence>
<protein>
    <recommendedName>
        <fullName evidence="4">Secreted protein</fullName>
    </recommendedName>
</protein>
<organism evidence="2 3">
    <name type="scientific">Saponaria officinalis</name>
    <name type="common">Common soapwort</name>
    <name type="synonym">Lychnis saponaria</name>
    <dbReference type="NCBI Taxonomy" id="3572"/>
    <lineage>
        <taxon>Eukaryota</taxon>
        <taxon>Viridiplantae</taxon>
        <taxon>Streptophyta</taxon>
        <taxon>Embryophyta</taxon>
        <taxon>Tracheophyta</taxon>
        <taxon>Spermatophyta</taxon>
        <taxon>Magnoliopsida</taxon>
        <taxon>eudicotyledons</taxon>
        <taxon>Gunneridae</taxon>
        <taxon>Pentapetalae</taxon>
        <taxon>Caryophyllales</taxon>
        <taxon>Caryophyllaceae</taxon>
        <taxon>Caryophylleae</taxon>
        <taxon>Saponaria</taxon>
    </lineage>
</organism>
<feature type="signal peptide" evidence="1">
    <location>
        <begin position="1"/>
        <end position="16"/>
    </location>
</feature>
<feature type="chain" id="PRO_5043743837" description="Secreted protein" evidence="1">
    <location>
        <begin position="17"/>
        <end position="114"/>
    </location>
</feature>
<dbReference type="EMBL" id="JBDFQZ010000007">
    <property type="protein sequence ID" value="KAK9705928.1"/>
    <property type="molecule type" value="Genomic_DNA"/>
</dbReference>
<reference evidence="2" key="1">
    <citation type="submission" date="2024-03" db="EMBL/GenBank/DDBJ databases">
        <title>WGS assembly of Saponaria officinalis var. Norfolk2.</title>
        <authorList>
            <person name="Jenkins J."/>
            <person name="Shu S."/>
            <person name="Grimwood J."/>
            <person name="Barry K."/>
            <person name="Goodstein D."/>
            <person name="Schmutz J."/>
            <person name="Leebens-Mack J."/>
            <person name="Osbourn A."/>
        </authorList>
    </citation>
    <scope>NUCLEOTIDE SEQUENCE [LARGE SCALE GENOMIC DNA]</scope>
    <source>
        <strain evidence="2">JIC</strain>
    </source>
</reference>
<keyword evidence="3" id="KW-1185">Reference proteome</keyword>
<sequence>MKFLSLVVSILKMGCSQRCYISAVRTYPYIYKKGCVRLQLHMNQQLLNQSVFPLVLLVQSDLGDFLLSHFNRATLSKTGLIVLRKRTDATCPEWLTVISLPMRPFLDLGVRHLV</sequence>
<keyword evidence="1" id="KW-0732">Signal</keyword>
<accession>A0AAW1JSE0</accession>
<comment type="caution">
    <text evidence="2">The sequence shown here is derived from an EMBL/GenBank/DDBJ whole genome shotgun (WGS) entry which is preliminary data.</text>
</comment>
<proteinExistence type="predicted"/>
<dbReference type="Proteomes" id="UP001443914">
    <property type="component" value="Unassembled WGS sequence"/>
</dbReference>
<evidence type="ECO:0000313" key="2">
    <source>
        <dbReference type="EMBL" id="KAK9705928.1"/>
    </source>
</evidence>
<evidence type="ECO:0000313" key="3">
    <source>
        <dbReference type="Proteomes" id="UP001443914"/>
    </source>
</evidence>
<evidence type="ECO:0008006" key="4">
    <source>
        <dbReference type="Google" id="ProtNLM"/>
    </source>
</evidence>
<dbReference type="AlphaFoldDB" id="A0AAW1JSE0"/>
<gene>
    <name evidence="2" type="ORF">RND81_07G092900</name>
</gene>
<name>A0AAW1JSE0_SAPOF</name>